<gene>
    <name evidence="3" type="ORF">ICN82_02640</name>
</gene>
<dbReference type="InterPro" id="IPR038696">
    <property type="entry name" value="IalB_sf"/>
</dbReference>
<dbReference type="AlphaFoldDB" id="A0A8J6YW18"/>
<proteinExistence type="predicted"/>
<keyword evidence="4" id="KW-1185">Reference proteome</keyword>
<feature type="compositionally biased region" description="Basic and acidic residues" evidence="1">
    <location>
        <begin position="51"/>
        <end position="62"/>
    </location>
</feature>
<feature type="region of interest" description="Disordered" evidence="1">
    <location>
        <begin position="24"/>
        <end position="65"/>
    </location>
</feature>
<dbReference type="InterPro" id="IPR010642">
    <property type="entry name" value="Invasion_prot_B"/>
</dbReference>
<dbReference type="Gene3D" id="2.60.40.1880">
    <property type="entry name" value="Invasion associated locus B (IalB) protein"/>
    <property type="match status" value="1"/>
</dbReference>
<feature type="compositionally biased region" description="Low complexity" evidence="1">
    <location>
        <begin position="24"/>
        <end position="35"/>
    </location>
</feature>
<evidence type="ECO:0000313" key="3">
    <source>
        <dbReference type="EMBL" id="MBE3637103.1"/>
    </source>
</evidence>
<organism evidence="3 4">
    <name type="scientific">Mangrovicoccus algicola</name>
    <dbReference type="NCBI Taxonomy" id="2771008"/>
    <lineage>
        <taxon>Bacteria</taxon>
        <taxon>Pseudomonadati</taxon>
        <taxon>Pseudomonadota</taxon>
        <taxon>Alphaproteobacteria</taxon>
        <taxon>Rhodobacterales</taxon>
        <taxon>Paracoccaceae</taxon>
        <taxon>Mangrovicoccus</taxon>
    </lineage>
</organism>
<accession>A0A8J6YW18</accession>
<feature type="chain" id="PRO_5035252904" evidence="2">
    <location>
        <begin position="22"/>
        <end position="221"/>
    </location>
</feature>
<dbReference type="Proteomes" id="UP000609121">
    <property type="component" value="Unassembled WGS sequence"/>
</dbReference>
<dbReference type="RefSeq" id="WP_193179290.1">
    <property type="nucleotide sequence ID" value="NZ_JACVXA010000005.1"/>
</dbReference>
<name>A0A8J6YW18_9RHOB</name>
<comment type="caution">
    <text evidence="3">The sequence shown here is derived from an EMBL/GenBank/DDBJ whole genome shotgun (WGS) entry which is preliminary data.</text>
</comment>
<evidence type="ECO:0000256" key="1">
    <source>
        <dbReference type="SAM" id="MobiDB-lite"/>
    </source>
</evidence>
<evidence type="ECO:0000256" key="2">
    <source>
        <dbReference type="SAM" id="SignalP"/>
    </source>
</evidence>
<protein>
    <submittedName>
        <fullName evidence="3">Invasion associated locus B family protein</fullName>
    </submittedName>
</protein>
<keyword evidence="2" id="KW-0732">Signal</keyword>
<evidence type="ECO:0000313" key="4">
    <source>
        <dbReference type="Proteomes" id="UP000609121"/>
    </source>
</evidence>
<reference evidence="3" key="1">
    <citation type="submission" date="2020-09" db="EMBL/GenBank/DDBJ databases">
        <title>A novel bacterium of genus Mangrovicoccus, isolated from South China Sea.</title>
        <authorList>
            <person name="Huang H."/>
            <person name="Mo K."/>
            <person name="Hu Y."/>
        </authorList>
    </citation>
    <scope>NUCLEOTIDE SEQUENCE</scope>
    <source>
        <strain evidence="3">HB182678</strain>
    </source>
</reference>
<sequence length="221" mass="23169">MTIRFGAGLLLSLALATAAAAQETAQPAPAEAPAPDVQDDGTAGLSAGEPVTRERPTSRDQVEQGQLYVPRSQQDWEIRCARAPDGQEDPCQMYQLMRDQSGTPTAEFTLFKIEGSSFAAGALVVTPLETLLPRGVSLSIDGAGAKRYPFKYCSDSGCVSEVGLTAEEVAALKRGVTATLQIVPMVAQNTNVDLTLSLAGFTAAFDGLPARRMAPGPAAQQ</sequence>
<feature type="signal peptide" evidence="2">
    <location>
        <begin position="1"/>
        <end position="21"/>
    </location>
</feature>
<dbReference type="Pfam" id="PF06776">
    <property type="entry name" value="IalB"/>
    <property type="match status" value="1"/>
</dbReference>
<dbReference type="EMBL" id="JACVXA010000005">
    <property type="protein sequence ID" value="MBE3637103.1"/>
    <property type="molecule type" value="Genomic_DNA"/>
</dbReference>